<proteinExistence type="predicted"/>
<keyword evidence="3" id="KW-1185">Reference proteome</keyword>
<feature type="chain" id="PRO_5042140678" evidence="1">
    <location>
        <begin position="18"/>
        <end position="177"/>
    </location>
</feature>
<keyword evidence="1" id="KW-0732">Signal</keyword>
<reference evidence="2" key="1">
    <citation type="journal article" date="2023" name="G3 (Bethesda)">
        <title>A reference genome for the long-term kleptoplast-retaining sea slug Elysia crispata morphotype clarki.</title>
        <authorList>
            <person name="Eastman K.E."/>
            <person name="Pendleton A.L."/>
            <person name="Shaikh M.A."/>
            <person name="Suttiyut T."/>
            <person name="Ogas R."/>
            <person name="Tomko P."/>
            <person name="Gavelis G."/>
            <person name="Widhalm J.R."/>
            <person name="Wisecaver J.H."/>
        </authorList>
    </citation>
    <scope>NUCLEOTIDE SEQUENCE</scope>
    <source>
        <strain evidence="2">ECLA1</strain>
    </source>
</reference>
<organism evidence="2 3">
    <name type="scientific">Elysia crispata</name>
    <name type="common">lettuce slug</name>
    <dbReference type="NCBI Taxonomy" id="231223"/>
    <lineage>
        <taxon>Eukaryota</taxon>
        <taxon>Metazoa</taxon>
        <taxon>Spiralia</taxon>
        <taxon>Lophotrochozoa</taxon>
        <taxon>Mollusca</taxon>
        <taxon>Gastropoda</taxon>
        <taxon>Heterobranchia</taxon>
        <taxon>Euthyneura</taxon>
        <taxon>Panpulmonata</taxon>
        <taxon>Sacoglossa</taxon>
        <taxon>Placobranchoidea</taxon>
        <taxon>Plakobranchidae</taxon>
        <taxon>Elysia</taxon>
    </lineage>
</organism>
<feature type="signal peptide" evidence="1">
    <location>
        <begin position="1"/>
        <end position="17"/>
    </location>
</feature>
<sequence length="177" mass="19747">MLTLAALFLLVLGTARAQMNQTCCPPQYSALSYCGRMDILTDYYYDSVTGDNLSVDTKGNLVMFQQAHTGRLYTRHLSNNTCTYQEFSELVGLHNCIDSTMTFMGAIKLDGKTVYEWHAHTSTLDSTIIVDDMCVPKILHRRLNDSPLLSAVYFNSIPHANVSAVARFDKTGCLKAM</sequence>
<evidence type="ECO:0000313" key="2">
    <source>
        <dbReference type="EMBL" id="KAK3782922.1"/>
    </source>
</evidence>
<dbReference type="AlphaFoldDB" id="A0AAE1AA43"/>
<protein>
    <submittedName>
        <fullName evidence="2">Uncharacterized protein</fullName>
    </submittedName>
</protein>
<dbReference type="EMBL" id="JAWDGP010002476">
    <property type="protein sequence ID" value="KAK3782922.1"/>
    <property type="molecule type" value="Genomic_DNA"/>
</dbReference>
<evidence type="ECO:0000313" key="3">
    <source>
        <dbReference type="Proteomes" id="UP001283361"/>
    </source>
</evidence>
<name>A0AAE1AA43_9GAST</name>
<accession>A0AAE1AA43</accession>
<dbReference type="Proteomes" id="UP001283361">
    <property type="component" value="Unassembled WGS sequence"/>
</dbReference>
<gene>
    <name evidence="2" type="ORF">RRG08_044464</name>
</gene>
<comment type="caution">
    <text evidence="2">The sequence shown here is derived from an EMBL/GenBank/DDBJ whole genome shotgun (WGS) entry which is preliminary data.</text>
</comment>
<evidence type="ECO:0000256" key="1">
    <source>
        <dbReference type="SAM" id="SignalP"/>
    </source>
</evidence>